<comment type="caution">
    <text evidence="2">The sequence shown here is derived from an EMBL/GenBank/DDBJ whole genome shotgun (WGS) entry which is preliminary data.</text>
</comment>
<feature type="chain" id="PRO_5037366178" evidence="1">
    <location>
        <begin position="24"/>
        <end position="232"/>
    </location>
</feature>
<reference evidence="2" key="1">
    <citation type="submission" date="2020-12" db="EMBL/GenBank/DDBJ databases">
        <title>Devosia sp. MSA67 isolated from Mo River.</title>
        <authorList>
            <person name="Ma F."/>
            <person name="Zi Z."/>
        </authorList>
    </citation>
    <scope>NUCLEOTIDE SEQUENCE</scope>
    <source>
        <strain evidence="2">MSA67</strain>
    </source>
</reference>
<accession>A0A934MHY7</accession>
<name>A0A934MHY7_9HYPH</name>
<feature type="signal peptide" evidence="1">
    <location>
        <begin position="1"/>
        <end position="23"/>
    </location>
</feature>
<keyword evidence="3" id="KW-1185">Reference proteome</keyword>
<sequence length="232" mass="25773">MKAPLHALSLVMLPFGLLTPTWAVEPISLDAIDTVCLKSVLRDCKVLTAGYLNVDWGDDEGAPMLAWQTQSGFTPEAGVLGGFVLLQHVDGNWVRLDAGFDGWRFFPPRLSQDGLLHLPGYTGGTGRYNADRLYQWNDTEWEPIDTKTWLKTVSEQLPADREIWKGVQYDFDNPWSQLVARTALWRGEDGNCCPTGGNAEILLSIVDGRLTVDRVNYVPAAEKLAPPSEEVQ</sequence>
<protein>
    <submittedName>
        <fullName evidence="2">Uncharacterized protein</fullName>
    </submittedName>
</protein>
<keyword evidence="1" id="KW-0732">Signal</keyword>
<organism evidence="2 3">
    <name type="scientific">Devosia sediminis</name>
    <dbReference type="NCBI Taxonomy" id="2798801"/>
    <lineage>
        <taxon>Bacteria</taxon>
        <taxon>Pseudomonadati</taxon>
        <taxon>Pseudomonadota</taxon>
        <taxon>Alphaproteobacteria</taxon>
        <taxon>Hyphomicrobiales</taxon>
        <taxon>Devosiaceae</taxon>
        <taxon>Devosia</taxon>
    </lineage>
</organism>
<dbReference type="AlphaFoldDB" id="A0A934MHY7"/>
<dbReference type="Proteomes" id="UP000602124">
    <property type="component" value="Unassembled WGS sequence"/>
</dbReference>
<proteinExistence type="predicted"/>
<evidence type="ECO:0000313" key="3">
    <source>
        <dbReference type="Proteomes" id="UP000602124"/>
    </source>
</evidence>
<evidence type="ECO:0000256" key="1">
    <source>
        <dbReference type="SAM" id="SignalP"/>
    </source>
</evidence>
<dbReference type="RefSeq" id="WP_198876780.1">
    <property type="nucleotide sequence ID" value="NZ_JAEKMH010000002.1"/>
</dbReference>
<dbReference type="EMBL" id="JAEKMH010000002">
    <property type="protein sequence ID" value="MBJ3785612.1"/>
    <property type="molecule type" value="Genomic_DNA"/>
</dbReference>
<gene>
    <name evidence="2" type="ORF">JEQ47_12855</name>
</gene>
<evidence type="ECO:0000313" key="2">
    <source>
        <dbReference type="EMBL" id="MBJ3785612.1"/>
    </source>
</evidence>